<dbReference type="InterPro" id="IPR057926">
    <property type="entry name" value="QRICH1_dom"/>
</dbReference>
<evidence type="ECO:0000256" key="3">
    <source>
        <dbReference type="ARBA" id="ARBA00022843"/>
    </source>
</evidence>
<dbReference type="SUPFAM" id="SSF56349">
    <property type="entry name" value="DNA breaking-rejoining enzymes"/>
    <property type="match status" value="1"/>
</dbReference>
<evidence type="ECO:0000256" key="5">
    <source>
        <dbReference type="SAM" id="MobiDB-lite"/>
    </source>
</evidence>
<protein>
    <recommendedName>
        <fullName evidence="10">DUF3504 domain-containing protein</fullName>
    </recommendedName>
</protein>
<dbReference type="Pfam" id="PF12012">
    <property type="entry name" value="DUF3504"/>
    <property type="match status" value="1"/>
</dbReference>
<dbReference type="InterPro" id="IPR042838">
    <property type="entry name" value="KIAA1958"/>
</dbReference>
<keyword evidence="9" id="KW-1185">Reference proteome</keyword>
<evidence type="ECO:0000259" key="6">
    <source>
        <dbReference type="Pfam" id="PF12012"/>
    </source>
</evidence>
<sequence length="458" mass="52142">MEEFSEENLPNFSIFSSSNTNERFPWLQEEEINTLRSRNENSNTAKSTKTWLNVFNEWKLQRNEARRFEDIPPEELDAILCRFFAEIRKKDGGEYEPESLAVMQSALDRHLKNAGKKHSILRDREFEKSRQQLEAKARELRVKGYGKRKNASHALNEEDEEFLWQSGQLGKHSAQALVNVNFKNVTEHFGLRGRQEHYSMTVEDFSIITSPDSVVKYITFKEGPTKTRQGGLRIAHRAVQPKMFSTGGERCPVMLFEEMLSRRPPEMRDSGPFYLTTISKPKGQVWFSRQRMGEHKIGQLMKDMAVKSGLTAATGKKITNHSSRKTCVQKLKNAGVPRDKIIDVTGHRNILSLNSYEGDDENQARELSNIISGCKQTSDIQQQPANSSPNKDRLPLQASSSSNSFSTINNLTGTVNFYGAFPGFPGLSNMPVPTHQSTEPRHTWKRIRASVLPDSDED</sequence>
<dbReference type="InterPro" id="IPR013762">
    <property type="entry name" value="Integrase-like_cat_sf"/>
</dbReference>
<dbReference type="Pfam" id="PF25561">
    <property type="entry name" value="QRICH1"/>
    <property type="match status" value="1"/>
</dbReference>
<feature type="region of interest" description="Disordered" evidence="5">
    <location>
        <begin position="378"/>
        <end position="403"/>
    </location>
</feature>
<accession>A0ABN8RKG8</accession>
<name>A0ABN8RKG8_9CNID</name>
<evidence type="ECO:0000313" key="8">
    <source>
        <dbReference type="EMBL" id="CAH3179885.1"/>
    </source>
</evidence>
<evidence type="ECO:0000256" key="2">
    <source>
        <dbReference type="ARBA" id="ARBA00022553"/>
    </source>
</evidence>
<dbReference type="InterPro" id="IPR021893">
    <property type="entry name" value="ZMYM2-like_C"/>
</dbReference>
<evidence type="ECO:0008006" key="10">
    <source>
        <dbReference type="Google" id="ProtNLM"/>
    </source>
</evidence>
<dbReference type="Gene3D" id="1.10.443.10">
    <property type="entry name" value="Intergrase catalytic core"/>
    <property type="match status" value="1"/>
</dbReference>
<feature type="domain" description="QRICH1-like" evidence="7">
    <location>
        <begin position="71"/>
        <end position="135"/>
    </location>
</feature>
<dbReference type="Proteomes" id="UP001159427">
    <property type="component" value="Unassembled WGS sequence"/>
</dbReference>
<keyword evidence="2" id="KW-0597">Phosphoprotein</keyword>
<dbReference type="PANTHER" id="PTHR46963">
    <property type="entry name" value="SIMILAR TO RIKEN CDNA E130308A19"/>
    <property type="match status" value="1"/>
</dbReference>
<keyword evidence="4" id="KW-0233">DNA recombination</keyword>
<dbReference type="EMBL" id="CALNXI010001930">
    <property type="protein sequence ID" value="CAH3179885.1"/>
    <property type="molecule type" value="Genomic_DNA"/>
</dbReference>
<evidence type="ECO:0000259" key="7">
    <source>
        <dbReference type="Pfam" id="PF25561"/>
    </source>
</evidence>
<dbReference type="InterPro" id="IPR011010">
    <property type="entry name" value="DNA_brk_join_enz"/>
</dbReference>
<comment type="caution">
    <text evidence="8">The sequence shown here is derived from an EMBL/GenBank/DDBJ whole genome shotgun (WGS) entry which is preliminary data.</text>
</comment>
<dbReference type="PANTHER" id="PTHR46963:SF4">
    <property type="entry name" value="HYPOTHETICAL PROTEIN MGC115716"/>
    <property type="match status" value="1"/>
</dbReference>
<gene>
    <name evidence="8" type="ORF">PEVE_00012639</name>
</gene>
<organism evidence="8 9">
    <name type="scientific">Porites evermanni</name>
    <dbReference type="NCBI Taxonomy" id="104178"/>
    <lineage>
        <taxon>Eukaryota</taxon>
        <taxon>Metazoa</taxon>
        <taxon>Cnidaria</taxon>
        <taxon>Anthozoa</taxon>
        <taxon>Hexacorallia</taxon>
        <taxon>Scleractinia</taxon>
        <taxon>Fungiina</taxon>
        <taxon>Poritidae</taxon>
        <taxon>Porites</taxon>
    </lineage>
</organism>
<reference evidence="8 9" key="1">
    <citation type="submission" date="2022-05" db="EMBL/GenBank/DDBJ databases">
        <authorList>
            <consortium name="Genoscope - CEA"/>
            <person name="William W."/>
        </authorList>
    </citation>
    <scope>NUCLEOTIDE SEQUENCE [LARGE SCALE GENOMIC DNA]</scope>
</reference>
<evidence type="ECO:0000256" key="4">
    <source>
        <dbReference type="ARBA" id="ARBA00023172"/>
    </source>
</evidence>
<keyword evidence="1" id="KW-1017">Isopeptide bond</keyword>
<evidence type="ECO:0000313" key="9">
    <source>
        <dbReference type="Proteomes" id="UP001159427"/>
    </source>
</evidence>
<evidence type="ECO:0000256" key="1">
    <source>
        <dbReference type="ARBA" id="ARBA00022499"/>
    </source>
</evidence>
<proteinExistence type="predicted"/>
<feature type="domain" description="ZMYM2-like/QRICH1 C-terminal" evidence="6">
    <location>
        <begin position="157"/>
        <end position="302"/>
    </location>
</feature>
<feature type="compositionally biased region" description="Polar residues" evidence="5">
    <location>
        <begin position="378"/>
        <end position="389"/>
    </location>
</feature>
<keyword evidence="3" id="KW-0832">Ubl conjugation</keyword>